<dbReference type="InterPro" id="IPR002401">
    <property type="entry name" value="Cyt_P450_E_grp-I"/>
</dbReference>
<dbReference type="PRINTS" id="PR00463">
    <property type="entry name" value="EP450I"/>
</dbReference>
<dbReference type="InterPro" id="IPR036396">
    <property type="entry name" value="Cyt_P450_sf"/>
</dbReference>
<comment type="similarity">
    <text evidence="3 9">Belongs to the cytochrome P450 family.</text>
</comment>
<evidence type="ECO:0000313" key="10">
    <source>
        <dbReference type="EMBL" id="KAF6406550.1"/>
    </source>
</evidence>
<reference evidence="10 11" key="1">
    <citation type="journal article" date="2020" name="Nature">
        <title>Six reference-quality genomes reveal evolution of bat adaptations.</title>
        <authorList>
            <person name="Jebb D."/>
            <person name="Huang Z."/>
            <person name="Pippel M."/>
            <person name="Hughes G.M."/>
            <person name="Lavrichenko K."/>
            <person name="Devanna P."/>
            <person name="Winkler S."/>
            <person name="Jermiin L.S."/>
            <person name="Skirmuntt E.C."/>
            <person name="Katzourakis A."/>
            <person name="Burkitt-Gray L."/>
            <person name="Ray D.A."/>
            <person name="Sullivan K.A.M."/>
            <person name="Roscito J.G."/>
            <person name="Kirilenko B.M."/>
            <person name="Davalos L.M."/>
            <person name="Corthals A.P."/>
            <person name="Power M.L."/>
            <person name="Jones G."/>
            <person name="Ransome R.D."/>
            <person name="Dechmann D.K.N."/>
            <person name="Locatelli A.G."/>
            <person name="Puechmaille S.J."/>
            <person name="Fedrigo O."/>
            <person name="Jarvis E.D."/>
            <person name="Hiller M."/>
            <person name="Vernes S.C."/>
            <person name="Myers E.W."/>
            <person name="Teeling E.C."/>
        </authorList>
    </citation>
    <scope>NUCLEOTIDE SEQUENCE [LARGE SCALE GENOMIC DNA]</scope>
    <source>
        <strain evidence="10">MMolMol1</strain>
        <tissue evidence="10">Muscle</tissue>
    </source>
</reference>
<dbReference type="GO" id="GO:0006805">
    <property type="term" value="P:xenobiotic metabolic process"/>
    <property type="evidence" value="ECO:0007669"/>
    <property type="project" value="TreeGrafter"/>
</dbReference>
<dbReference type="GO" id="GO:0005506">
    <property type="term" value="F:iron ion binding"/>
    <property type="evidence" value="ECO:0007669"/>
    <property type="project" value="InterPro"/>
</dbReference>
<dbReference type="SUPFAM" id="SSF48264">
    <property type="entry name" value="Cytochrome P450"/>
    <property type="match status" value="1"/>
</dbReference>
<organism evidence="10 11">
    <name type="scientific">Molossus molossus</name>
    <name type="common">Pallas' mastiff bat</name>
    <name type="synonym">Vespertilio molossus</name>
    <dbReference type="NCBI Taxonomy" id="27622"/>
    <lineage>
        <taxon>Eukaryota</taxon>
        <taxon>Metazoa</taxon>
        <taxon>Chordata</taxon>
        <taxon>Craniata</taxon>
        <taxon>Vertebrata</taxon>
        <taxon>Euteleostomi</taxon>
        <taxon>Mammalia</taxon>
        <taxon>Eutheria</taxon>
        <taxon>Laurasiatheria</taxon>
        <taxon>Chiroptera</taxon>
        <taxon>Yangochiroptera</taxon>
        <taxon>Molossidae</taxon>
        <taxon>Molossus</taxon>
    </lineage>
</organism>
<evidence type="ECO:0000313" key="11">
    <source>
        <dbReference type="Proteomes" id="UP000550707"/>
    </source>
</evidence>
<keyword evidence="7" id="KW-0472">Membrane</keyword>
<evidence type="ECO:0000256" key="3">
    <source>
        <dbReference type="ARBA" id="ARBA00010617"/>
    </source>
</evidence>
<proteinExistence type="inferred from homology"/>
<keyword evidence="9" id="KW-0503">Monooxygenase</keyword>
<comment type="subcellular location">
    <subcellularLocation>
        <location evidence="2">Membrane</location>
    </subcellularLocation>
</comment>
<dbReference type="PANTHER" id="PTHR24300:SF406">
    <property type="entry name" value="CYTOCHROME P450 2B6"/>
    <property type="match status" value="1"/>
</dbReference>
<dbReference type="Proteomes" id="UP000550707">
    <property type="component" value="Unassembled WGS sequence"/>
</dbReference>
<sequence length="125" mass="14009">MPHMVIRDPEFRGSIIPKGTVVFPVLYSALFDPCYFATPNTFNPDHFLDASGVLKKNDAFIPFSVGKRSCLGEGITRAELFLFFTTFLQNFSVSSPMAPEDTDLTPQESGMAKLPPVYQIRFLPR</sequence>
<keyword evidence="11" id="KW-1185">Reference proteome</keyword>
<evidence type="ECO:0000256" key="9">
    <source>
        <dbReference type="RuleBase" id="RU000461"/>
    </source>
</evidence>
<dbReference type="PANTHER" id="PTHR24300">
    <property type="entry name" value="CYTOCHROME P450 508A4-RELATED"/>
    <property type="match status" value="1"/>
</dbReference>
<comment type="cofactor">
    <cofactor evidence="1 8">
        <name>heme</name>
        <dbReference type="ChEBI" id="CHEBI:30413"/>
    </cofactor>
</comment>
<accession>A0A7J8C6U6</accession>
<dbReference type="InterPro" id="IPR017972">
    <property type="entry name" value="Cyt_P450_CS"/>
</dbReference>
<keyword evidence="6 8" id="KW-0408">Iron</keyword>
<dbReference type="GO" id="GO:0016712">
    <property type="term" value="F:oxidoreductase activity, acting on paired donors, with incorporation or reduction of molecular oxygen, reduced flavin or flavoprotein as one donor, and incorporation of one atom of oxygen"/>
    <property type="evidence" value="ECO:0007669"/>
    <property type="project" value="TreeGrafter"/>
</dbReference>
<dbReference type="GO" id="GO:0005737">
    <property type="term" value="C:cytoplasm"/>
    <property type="evidence" value="ECO:0007669"/>
    <property type="project" value="TreeGrafter"/>
</dbReference>
<evidence type="ECO:0000256" key="6">
    <source>
        <dbReference type="ARBA" id="ARBA00023004"/>
    </source>
</evidence>
<protein>
    <submittedName>
        <fullName evidence="10">Cytochrome P450 family 2 subfamily B member 6</fullName>
    </submittedName>
</protein>
<dbReference type="GO" id="GO:0008392">
    <property type="term" value="F:arachidonate epoxygenase activity"/>
    <property type="evidence" value="ECO:0007669"/>
    <property type="project" value="TreeGrafter"/>
</dbReference>
<keyword evidence="4 8" id="KW-0349">Heme</keyword>
<dbReference type="InterPro" id="IPR050182">
    <property type="entry name" value="Cytochrome_P450_fam2"/>
</dbReference>
<dbReference type="InParanoid" id="A0A7J8C6U6"/>
<evidence type="ECO:0000256" key="8">
    <source>
        <dbReference type="PIRSR" id="PIRSR602401-1"/>
    </source>
</evidence>
<evidence type="ECO:0000256" key="1">
    <source>
        <dbReference type="ARBA" id="ARBA00001971"/>
    </source>
</evidence>
<dbReference type="GO" id="GO:0019373">
    <property type="term" value="P:epoxygenase P450 pathway"/>
    <property type="evidence" value="ECO:0007669"/>
    <property type="project" value="TreeGrafter"/>
</dbReference>
<comment type="caution">
    <text evidence="10">The sequence shown here is derived from an EMBL/GenBank/DDBJ whole genome shotgun (WGS) entry which is preliminary data.</text>
</comment>
<evidence type="ECO:0000256" key="5">
    <source>
        <dbReference type="ARBA" id="ARBA00022723"/>
    </source>
</evidence>
<dbReference type="AlphaFoldDB" id="A0A7J8C6U6"/>
<keyword evidence="5 8" id="KW-0479">Metal-binding</keyword>
<dbReference type="InterPro" id="IPR001128">
    <property type="entry name" value="Cyt_P450"/>
</dbReference>
<evidence type="ECO:0000256" key="7">
    <source>
        <dbReference type="ARBA" id="ARBA00023136"/>
    </source>
</evidence>
<dbReference type="Gene3D" id="1.10.630.10">
    <property type="entry name" value="Cytochrome P450"/>
    <property type="match status" value="1"/>
</dbReference>
<dbReference type="GO" id="GO:0016020">
    <property type="term" value="C:membrane"/>
    <property type="evidence" value="ECO:0007669"/>
    <property type="project" value="UniProtKB-SubCell"/>
</dbReference>
<keyword evidence="9" id="KW-0560">Oxidoreductase</keyword>
<feature type="binding site" description="axial binding residue" evidence="8">
    <location>
        <position position="70"/>
    </location>
    <ligand>
        <name>heme</name>
        <dbReference type="ChEBI" id="CHEBI:30413"/>
    </ligand>
    <ligandPart>
        <name>Fe</name>
        <dbReference type="ChEBI" id="CHEBI:18248"/>
    </ligandPart>
</feature>
<evidence type="ECO:0000256" key="2">
    <source>
        <dbReference type="ARBA" id="ARBA00004370"/>
    </source>
</evidence>
<dbReference type="PROSITE" id="PS00086">
    <property type="entry name" value="CYTOCHROME_P450"/>
    <property type="match status" value="1"/>
</dbReference>
<name>A0A7J8C6U6_MOLMO</name>
<dbReference type="EMBL" id="JACASF010000021">
    <property type="protein sequence ID" value="KAF6406550.1"/>
    <property type="molecule type" value="Genomic_DNA"/>
</dbReference>
<dbReference type="Pfam" id="PF00067">
    <property type="entry name" value="p450"/>
    <property type="match status" value="1"/>
</dbReference>
<gene>
    <name evidence="10" type="ORF">HJG59_003590</name>
</gene>
<evidence type="ECO:0000256" key="4">
    <source>
        <dbReference type="ARBA" id="ARBA00022617"/>
    </source>
</evidence>
<dbReference type="GO" id="GO:0020037">
    <property type="term" value="F:heme binding"/>
    <property type="evidence" value="ECO:0007669"/>
    <property type="project" value="InterPro"/>
</dbReference>